<dbReference type="InterPro" id="IPR046960">
    <property type="entry name" value="PPR_At4g14850-like_plant"/>
</dbReference>
<proteinExistence type="inferred from homology"/>
<evidence type="ECO:0000313" key="7">
    <source>
        <dbReference type="Proteomes" id="UP000237347"/>
    </source>
</evidence>
<comment type="caution">
    <text evidence="6">The sequence shown here is derived from an EMBL/GenBank/DDBJ whole genome shotgun (WGS) entry which is preliminary data.</text>
</comment>
<evidence type="ECO:0000259" key="5">
    <source>
        <dbReference type="Pfam" id="PF14432"/>
    </source>
</evidence>
<dbReference type="Pfam" id="PF20431">
    <property type="entry name" value="E_motif"/>
    <property type="match status" value="2"/>
</dbReference>
<dbReference type="GO" id="GO:0008270">
    <property type="term" value="F:zinc ion binding"/>
    <property type="evidence" value="ECO:0007669"/>
    <property type="project" value="InterPro"/>
</dbReference>
<dbReference type="Pfam" id="PF01535">
    <property type="entry name" value="PPR"/>
    <property type="match status" value="1"/>
</dbReference>
<sequence length="770" mass="87011">MEAKQLQAEEQLYPQHREPQSQSHSPAYQALLRAGTRVRPLQQVHAQIIVLGKYRNLAIITKLLTLACAAGSISYTRCLFLTVPNPDSFLFNSLIKGSSKFAFSNDAIFFYRRMLLANISPSNYTFTSVIKACADLSASRLGRGIHSHVLVCGYGSDAFVQAALVTFYAKTGDLEVARKLFDKMPERTVVAWNSMISGYEQNGFSKEAIGLFYQMREWGIKPDSTTFVSVLSACAQLGAIGLGCWVHDYVISNGFDVNVVLGTSFINMFSRCGNVTKAREVFDLMSEWNVIAWTAMISGYGMHGYGKEAMELFGKMRIHGPRPNNVTFVAVLSACAHAGLIQEGRCAFGSMRKEFGLVPGVEHHVCMVDMFGRAGLLNDAHAFIKELNPRELTPAIWTAMLGACKMHKNFDLGVEVAEHLLAVEPENPGHYVLLSNIYAVTGKMDRVELVRNLMIRRGLKKQVGYSTIEVDQKTYLFSMGDKSHPETNEVYRYLDKLMSRCREAGYVPAPESVMHELEEEEREYALRYHSEKLAIAFGLLKTSSGVAIRIVKNLRMCEDCHSAIKYISIVSNREIIIRDKLRFHHFNDVAEHLLAVEPENPGHYVLLSNIYAVTGKMDRVELVRNLMIRRGLKKQVGYSTIEVDQKTYLFSMGDKSHPETNEVYRYLDKLMSRCREAGYVPAPESVMHELEEEEREYALRYHSEKLAIAFGLLKTSSGVAIRVVKNLRMCEDCHSAIKYISIVSNREIIIRDKLRFHHFNDGSCSCLDYW</sequence>
<dbReference type="GO" id="GO:0009451">
    <property type="term" value="P:RNA modification"/>
    <property type="evidence" value="ECO:0007669"/>
    <property type="project" value="InterPro"/>
</dbReference>
<dbReference type="GO" id="GO:0003723">
    <property type="term" value="F:RNA binding"/>
    <property type="evidence" value="ECO:0007669"/>
    <property type="project" value="InterPro"/>
</dbReference>
<keyword evidence="2" id="KW-0677">Repeat</keyword>
<dbReference type="Pfam" id="PF13041">
    <property type="entry name" value="PPR_2"/>
    <property type="match status" value="2"/>
</dbReference>
<feature type="region of interest" description="Disordered" evidence="4">
    <location>
        <begin position="1"/>
        <end position="24"/>
    </location>
</feature>
<dbReference type="InterPro" id="IPR046848">
    <property type="entry name" value="E_motif"/>
</dbReference>
<dbReference type="Gene3D" id="1.25.40.10">
    <property type="entry name" value="Tetratricopeptide repeat domain"/>
    <property type="match status" value="4"/>
</dbReference>
<evidence type="ECO:0000256" key="2">
    <source>
        <dbReference type="ARBA" id="ARBA00022737"/>
    </source>
</evidence>
<dbReference type="InterPro" id="IPR032867">
    <property type="entry name" value="DYW_dom"/>
</dbReference>
<reference evidence="6 7" key="1">
    <citation type="journal article" date="2018" name="Sci. Data">
        <title>The draft genome sequence of cork oak.</title>
        <authorList>
            <person name="Ramos A.M."/>
            <person name="Usie A."/>
            <person name="Barbosa P."/>
            <person name="Barros P.M."/>
            <person name="Capote T."/>
            <person name="Chaves I."/>
            <person name="Simoes F."/>
            <person name="Abreu I."/>
            <person name="Carrasquinho I."/>
            <person name="Faro C."/>
            <person name="Guimaraes J.B."/>
            <person name="Mendonca D."/>
            <person name="Nobrega F."/>
            <person name="Rodrigues L."/>
            <person name="Saibo N.J.M."/>
            <person name="Varela M.C."/>
            <person name="Egas C."/>
            <person name="Matos J."/>
            <person name="Miguel C.M."/>
            <person name="Oliveira M.M."/>
            <person name="Ricardo C.P."/>
            <person name="Goncalves S."/>
        </authorList>
    </citation>
    <scope>NUCLEOTIDE SEQUENCE [LARGE SCALE GENOMIC DNA]</scope>
    <source>
        <strain evidence="7">cv. HL8</strain>
    </source>
</reference>
<dbReference type="InterPro" id="IPR002885">
    <property type="entry name" value="PPR_rpt"/>
</dbReference>
<dbReference type="EMBL" id="PKMF04000078">
    <property type="protein sequence ID" value="KAK7852233.1"/>
    <property type="molecule type" value="Genomic_DNA"/>
</dbReference>
<organism evidence="6 7">
    <name type="scientific">Quercus suber</name>
    <name type="common">Cork oak</name>
    <dbReference type="NCBI Taxonomy" id="58331"/>
    <lineage>
        <taxon>Eukaryota</taxon>
        <taxon>Viridiplantae</taxon>
        <taxon>Streptophyta</taxon>
        <taxon>Embryophyta</taxon>
        <taxon>Tracheophyta</taxon>
        <taxon>Spermatophyta</taxon>
        <taxon>Magnoliopsida</taxon>
        <taxon>eudicotyledons</taxon>
        <taxon>Gunneridae</taxon>
        <taxon>Pentapetalae</taxon>
        <taxon>rosids</taxon>
        <taxon>fabids</taxon>
        <taxon>Fagales</taxon>
        <taxon>Fagaceae</taxon>
        <taxon>Quercus</taxon>
    </lineage>
</organism>
<evidence type="ECO:0000313" key="6">
    <source>
        <dbReference type="EMBL" id="KAK7852233.1"/>
    </source>
</evidence>
<feature type="repeat" description="PPR" evidence="3">
    <location>
        <begin position="188"/>
        <end position="222"/>
    </location>
</feature>
<dbReference type="FunFam" id="1.25.40.10:FF:001050">
    <property type="entry name" value="Pentatricopeptide repeat-containing protein At2g33760"/>
    <property type="match status" value="1"/>
</dbReference>
<dbReference type="SUPFAM" id="SSF48452">
    <property type="entry name" value="TPR-like"/>
    <property type="match status" value="1"/>
</dbReference>
<name>A0AAW0LMJ3_QUESU</name>
<evidence type="ECO:0000256" key="3">
    <source>
        <dbReference type="PROSITE-ProRule" id="PRU00708"/>
    </source>
</evidence>
<accession>A0AAW0LMJ3</accession>
<comment type="similarity">
    <text evidence="1">Belongs to the PPR family. PCMP-H subfamily.</text>
</comment>
<dbReference type="GO" id="GO:0031425">
    <property type="term" value="P:chloroplast RNA processing"/>
    <property type="evidence" value="ECO:0007669"/>
    <property type="project" value="UniProtKB-ARBA"/>
</dbReference>
<keyword evidence="7" id="KW-1185">Reference proteome</keyword>
<dbReference type="FunFam" id="1.25.40.10:FF:000231">
    <property type="entry name" value="Pentatricopeptide repeat-containing protein chloroplastic"/>
    <property type="match status" value="1"/>
</dbReference>
<feature type="domain" description="DYW" evidence="5">
    <location>
        <begin position="678"/>
        <end position="770"/>
    </location>
</feature>
<evidence type="ECO:0000256" key="4">
    <source>
        <dbReference type="SAM" id="MobiDB-lite"/>
    </source>
</evidence>
<feature type="domain" description="DYW" evidence="5">
    <location>
        <begin position="505"/>
        <end position="588"/>
    </location>
</feature>
<dbReference type="FunFam" id="1.25.40.10:FF:000682">
    <property type="entry name" value="Pentatricopeptide repeat-containing protein At3g16610"/>
    <property type="match status" value="1"/>
</dbReference>
<dbReference type="InterPro" id="IPR011990">
    <property type="entry name" value="TPR-like_helical_dom_sf"/>
</dbReference>
<protein>
    <submittedName>
        <fullName evidence="6">Pentatricopeptide repeat-containing protein</fullName>
    </submittedName>
</protein>
<evidence type="ECO:0000256" key="1">
    <source>
        <dbReference type="ARBA" id="ARBA00006643"/>
    </source>
</evidence>
<dbReference type="AlphaFoldDB" id="A0AAW0LMJ3"/>
<dbReference type="Proteomes" id="UP000237347">
    <property type="component" value="Unassembled WGS sequence"/>
</dbReference>
<dbReference type="Pfam" id="PF14432">
    <property type="entry name" value="DYW_deaminase"/>
    <property type="match status" value="2"/>
</dbReference>
<feature type="repeat" description="PPR" evidence="3">
    <location>
        <begin position="87"/>
        <end position="121"/>
    </location>
</feature>
<gene>
    <name evidence="6" type="primary">PCMP-H6</name>
    <name evidence="6" type="ORF">CFP56_039821</name>
</gene>
<dbReference type="PANTHER" id="PTHR47926:SF355">
    <property type="entry name" value="DYW DOMAIN-CONTAINING PROTEIN"/>
    <property type="match status" value="1"/>
</dbReference>
<dbReference type="PROSITE" id="PS51375">
    <property type="entry name" value="PPR"/>
    <property type="match status" value="3"/>
</dbReference>
<dbReference type="NCBIfam" id="TIGR00756">
    <property type="entry name" value="PPR"/>
    <property type="match status" value="4"/>
</dbReference>
<feature type="repeat" description="PPR" evidence="3">
    <location>
        <begin position="289"/>
        <end position="323"/>
    </location>
</feature>
<dbReference type="PANTHER" id="PTHR47926">
    <property type="entry name" value="PENTATRICOPEPTIDE REPEAT-CONTAINING PROTEIN"/>
    <property type="match status" value="1"/>
</dbReference>